<dbReference type="InterPro" id="IPR031570">
    <property type="entry name" value="NBEA/BDCP_DUF4704"/>
</dbReference>
<proteinExistence type="inferred from homology"/>
<evidence type="ECO:0000256" key="2">
    <source>
        <dbReference type="ARBA" id="ARBA00008498"/>
    </source>
</evidence>
<dbReference type="SUPFAM" id="SSF50978">
    <property type="entry name" value="WD40 repeat-like"/>
    <property type="match status" value="1"/>
</dbReference>
<keyword evidence="5" id="KW-0256">Endoplasmic reticulum</keyword>
<dbReference type="SUPFAM" id="SSF50729">
    <property type="entry name" value="PH domain-like"/>
    <property type="match status" value="1"/>
</dbReference>
<dbReference type="PROSITE" id="PS50197">
    <property type="entry name" value="BEACH"/>
    <property type="match status" value="1"/>
</dbReference>
<dbReference type="GO" id="GO:0030099">
    <property type="term" value="P:myeloid cell differentiation"/>
    <property type="evidence" value="ECO:0007669"/>
    <property type="project" value="UniProtKB-ARBA"/>
</dbReference>
<keyword evidence="12" id="KW-1185">Reference proteome</keyword>
<name>A0A8C7K8Q4_ONCKI</name>
<evidence type="ECO:0000256" key="8">
    <source>
        <dbReference type="SAM" id="MobiDB-lite"/>
    </source>
</evidence>
<evidence type="ECO:0000313" key="11">
    <source>
        <dbReference type="Ensembl" id="ENSOKIP00005099470.1"/>
    </source>
</evidence>
<feature type="domain" description="BEACH-type PH" evidence="10">
    <location>
        <begin position="1140"/>
        <end position="1255"/>
    </location>
</feature>
<accession>A0A8C7K8Q4</accession>
<evidence type="ECO:0000256" key="1">
    <source>
        <dbReference type="ARBA" id="ARBA00004240"/>
    </source>
</evidence>
<dbReference type="Pfam" id="PF02138">
    <property type="entry name" value="Beach"/>
    <property type="match status" value="1"/>
</dbReference>
<dbReference type="FunFam" id="2.130.10.10:FF:001375">
    <property type="entry name" value="Neurobeachin-like protein 2"/>
    <property type="match status" value="1"/>
</dbReference>
<dbReference type="InterPro" id="IPR036322">
    <property type="entry name" value="WD40_repeat_dom_sf"/>
</dbReference>
<dbReference type="Pfam" id="PF16057">
    <property type="entry name" value="DUF4800"/>
    <property type="match status" value="1"/>
</dbReference>
<dbReference type="GO" id="GO:0016020">
    <property type="term" value="C:membrane"/>
    <property type="evidence" value="ECO:0007669"/>
    <property type="project" value="TreeGrafter"/>
</dbReference>
<keyword evidence="4" id="KW-0677">Repeat</keyword>
<dbReference type="GO" id="GO:0005783">
    <property type="term" value="C:endoplasmic reticulum"/>
    <property type="evidence" value="ECO:0007669"/>
    <property type="project" value="UniProtKB-SubCell"/>
</dbReference>
<evidence type="ECO:0000256" key="7">
    <source>
        <dbReference type="PROSITE-ProRule" id="PRU00221"/>
    </source>
</evidence>
<dbReference type="GO" id="GO:0005829">
    <property type="term" value="C:cytosol"/>
    <property type="evidence" value="ECO:0007669"/>
    <property type="project" value="TreeGrafter"/>
</dbReference>
<dbReference type="InterPro" id="IPR001680">
    <property type="entry name" value="WD40_rpt"/>
</dbReference>
<dbReference type="Pfam" id="PF20426">
    <property type="entry name" value="NBCH_WD40"/>
    <property type="match status" value="1"/>
</dbReference>
<dbReference type="Ensembl" id="ENSOKIT00005106610.1">
    <property type="protein sequence ID" value="ENSOKIP00005099470.1"/>
    <property type="gene ID" value="ENSOKIG00005043107.1"/>
</dbReference>
<dbReference type="Gene3D" id="2.130.10.10">
    <property type="entry name" value="YVTN repeat-like/Quinoprotein amine dehydrogenase"/>
    <property type="match status" value="2"/>
</dbReference>
<dbReference type="InterPro" id="IPR046851">
    <property type="entry name" value="NBCH_WD40"/>
</dbReference>
<gene>
    <name evidence="11" type="primary">NBEAL1</name>
    <name evidence="11" type="synonym">nbeal1</name>
</gene>
<dbReference type="SUPFAM" id="SSF49899">
    <property type="entry name" value="Concanavalin A-like lectins/glucanases"/>
    <property type="match status" value="1"/>
</dbReference>
<dbReference type="InterPro" id="IPR016024">
    <property type="entry name" value="ARM-type_fold"/>
</dbReference>
<dbReference type="PROSITE" id="PS50082">
    <property type="entry name" value="WD_REPEATS_2"/>
    <property type="match status" value="1"/>
</dbReference>
<feature type="repeat" description="WD" evidence="7">
    <location>
        <begin position="1762"/>
        <end position="1803"/>
    </location>
</feature>
<dbReference type="InterPro" id="IPR046852">
    <property type="entry name" value="Neurobeachin_a-sol"/>
</dbReference>
<comment type="similarity">
    <text evidence="2">Belongs to the WD repeat neurobeachin family.</text>
</comment>
<comment type="subcellular location">
    <subcellularLocation>
        <location evidence="1">Endoplasmic reticulum</location>
    </subcellularLocation>
</comment>
<feature type="region of interest" description="Disordered" evidence="8">
    <location>
        <begin position="559"/>
        <end position="582"/>
    </location>
</feature>
<dbReference type="SUPFAM" id="SSF48371">
    <property type="entry name" value="ARM repeat"/>
    <property type="match status" value="1"/>
</dbReference>
<dbReference type="CDD" id="cd01201">
    <property type="entry name" value="PH_BEACH"/>
    <property type="match status" value="1"/>
</dbReference>
<protein>
    <recommendedName>
        <fullName evidence="6">Neurobeachin-like protein 2</fullName>
    </recommendedName>
</protein>
<dbReference type="CDD" id="cd06071">
    <property type="entry name" value="Beach"/>
    <property type="match status" value="1"/>
</dbReference>
<evidence type="ECO:0000256" key="3">
    <source>
        <dbReference type="ARBA" id="ARBA00022574"/>
    </source>
</evidence>
<dbReference type="InterPro" id="IPR011993">
    <property type="entry name" value="PH-like_dom_sf"/>
</dbReference>
<evidence type="ECO:0000259" key="10">
    <source>
        <dbReference type="PROSITE" id="PS51783"/>
    </source>
</evidence>
<feature type="domain" description="BEACH" evidence="9">
    <location>
        <begin position="1266"/>
        <end position="1558"/>
    </location>
</feature>
<dbReference type="Proteomes" id="UP000694557">
    <property type="component" value="Unassembled WGS sequence"/>
</dbReference>
<dbReference type="InterPro" id="IPR015943">
    <property type="entry name" value="WD40/YVTN_repeat-like_dom_sf"/>
</dbReference>
<organism evidence="11 12">
    <name type="scientific">Oncorhynchus kisutch</name>
    <name type="common">Coho salmon</name>
    <name type="synonym">Salmo kisutch</name>
    <dbReference type="NCBI Taxonomy" id="8019"/>
    <lineage>
        <taxon>Eukaryota</taxon>
        <taxon>Metazoa</taxon>
        <taxon>Chordata</taxon>
        <taxon>Craniata</taxon>
        <taxon>Vertebrata</taxon>
        <taxon>Euteleostomi</taxon>
        <taxon>Actinopterygii</taxon>
        <taxon>Neopterygii</taxon>
        <taxon>Teleostei</taxon>
        <taxon>Protacanthopterygii</taxon>
        <taxon>Salmoniformes</taxon>
        <taxon>Salmonidae</taxon>
        <taxon>Salmoninae</taxon>
        <taxon>Oncorhynchus</taxon>
    </lineage>
</organism>
<dbReference type="GO" id="GO:0008104">
    <property type="term" value="P:intracellular protein localization"/>
    <property type="evidence" value="ECO:0007669"/>
    <property type="project" value="TreeGrafter"/>
</dbReference>
<dbReference type="GO" id="GO:0019901">
    <property type="term" value="F:protein kinase binding"/>
    <property type="evidence" value="ECO:0007669"/>
    <property type="project" value="TreeGrafter"/>
</dbReference>
<dbReference type="Pfam" id="PF20425">
    <property type="entry name" value="Neurobeachin"/>
    <property type="match status" value="1"/>
</dbReference>
<dbReference type="Gene3D" id="2.30.29.30">
    <property type="entry name" value="Pleckstrin-homology domain (PH domain)/Phosphotyrosine-binding domain (PTB)"/>
    <property type="match status" value="1"/>
</dbReference>
<reference evidence="11" key="1">
    <citation type="submission" date="2025-08" db="UniProtKB">
        <authorList>
            <consortium name="Ensembl"/>
        </authorList>
    </citation>
    <scope>IDENTIFICATION</scope>
</reference>
<feature type="compositionally biased region" description="Pro residues" evidence="8">
    <location>
        <begin position="386"/>
        <end position="399"/>
    </location>
</feature>
<dbReference type="GeneTree" id="ENSGT00940000155041"/>
<dbReference type="SUPFAM" id="SSF81837">
    <property type="entry name" value="BEACH domain"/>
    <property type="match status" value="1"/>
</dbReference>
<dbReference type="SMART" id="SM01026">
    <property type="entry name" value="Beach"/>
    <property type="match status" value="1"/>
</dbReference>
<dbReference type="InterPro" id="IPR000409">
    <property type="entry name" value="BEACH_dom"/>
</dbReference>
<evidence type="ECO:0000259" key="9">
    <source>
        <dbReference type="PROSITE" id="PS50197"/>
    </source>
</evidence>
<dbReference type="InterPro" id="IPR013320">
    <property type="entry name" value="ConA-like_dom_sf"/>
</dbReference>
<dbReference type="SMART" id="SM00320">
    <property type="entry name" value="WD40"/>
    <property type="match status" value="4"/>
</dbReference>
<evidence type="ECO:0000256" key="4">
    <source>
        <dbReference type="ARBA" id="ARBA00022737"/>
    </source>
</evidence>
<dbReference type="Gene3D" id="1.10.1540.10">
    <property type="entry name" value="BEACH domain"/>
    <property type="match status" value="1"/>
</dbReference>
<evidence type="ECO:0000256" key="5">
    <source>
        <dbReference type="ARBA" id="ARBA00022824"/>
    </source>
</evidence>
<dbReference type="PROSITE" id="PS51783">
    <property type="entry name" value="PH_BEACH"/>
    <property type="match status" value="1"/>
</dbReference>
<feature type="region of interest" description="Disordered" evidence="8">
    <location>
        <begin position="382"/>
        <end position="405"/>
    </location>
</feature>
<dbReference type="InterPro" id="IPR036372">
    <property type="entry name" value="BEACH_dom_sf"/>
</dbReference>
<sequence>YFKLLNSDPAAAAVQQGVKDTIRDMFLCSDRPVLQAIFLNSNCFEHLTRLLQNSKVFQGRLDSLAVATIKALTTVMHKSPAAKEVFKERIGYTHLFEVLVSLGQPSRHLLKELMNMAVEGEHSSVGILGISNVEPLLLLIQWLPEMDSAELQVFTADWLRRLCCINRQTRATCVNAAMAVRLLATLEHHARLHRACAESLVSLLGSLGSQSLSGGELLQLLRLLRPLEPGQAHPYVGPVLRAVLGMVRKQGLESAMQYFDLSPSMAGIAVPMVMRWPGPAFSFLAWLSLDQDQQGLPGKGDKRKQLYSFFTPGGTGLEAFISSAGVLVVAVCTKKEYMTVMLPDYSFCDSLWHSIGVVHVPGKRPFGQITPFTSCCIGSAGHRTTTPPPSQIPDPPFSGAPPSTRSSLGGILSTQGWGSLLGGKPESVTKLISAGTQDSEWGSPTSLQGQLGNVMVFHEALQPNHVKALCSLGPNCISPFKTQEAELGDLTTKLLLHYSPKACRNPICLDLSPNLLHGRLTGNKVVNWDIKDMINCVGGLPVLFPILEQLTLLTPENHTAADPTGSEFISPTPDAATSPGDGDWVILPSNRSSEARLEKNLVATFLLVLKHFLQRHPINQESLLHSHGVATLGGLMQKLPASLVDVNVLVSAQLLVEQVTYEKNQQLLQQLHTYLLFNFSIWNLGDFPLRIGHIQYMSTVIKENRKQFRKKYGVQFLLDTIRLYYGKSVSREGDISEDDNQTIRSSLCGLLKYYISKGMTQEEMHSILGYIAAIGDEEQRTEEELSRMLLEIVLCVMWRGVEGSDDAAWLERGQVFSALTKLGTTNELLLPVDHIKLSLMERMLEWAVTDNREATAAMLPQHTENAVRLLHVVQDFLQAEGLVNPTLWTEKVLLLGVATSLAVCVNPLVCSMSIPHNTLYYFLISCNILLCLQVNKLLYMELHLPQLPDTNGSPSFFEDFQLYCNSPEWRVYLDKYIIPYMKQYEIETFSQGHETMALFWKECYESFMVNLHKRERERGESKIRFQEQFVEPFSRRGRQENLRYNSMLKQLHSQHSAVLRQWRGARRSLVCERGPWADSEMHWRVSSAENYSRMRLKLVPNYNYEDHRQASALRDNLGKRCSFTGSLDKASLEGEVEEAGQKEKLVLWEDCELVTQVDVSPGRLELTTQHIYFYDSSTEKEEGVGQDFKWPLSQIREIHLRRYNLRRSALEIFLIDQTNYFLNFKKEVSSGICFLRGLRTVYPHPVRNKVYSRMLLLRSLSLYGTRSPQELLKASGLTQKWVNREMTNFDYLIQLNTIAGRTYNDLSQYPVFPWILSDYTSEELDLTDPGVFRDLSKPVAVLNERNAKAVREKYESFEDPTGTIDRFHYGTHYSNAAGVMHYLIRVEPFTSLHIALQSGRFDCADRQFHSIPALWQTLTDNPNDVKELIPEFFYFPEFLENQNAFDLGRLQISKERVNDVILPKWAKSPEDFIYKHRKALESEYVSAHLQDWIDLIFGYKQRGPAAVEALNVFYYCTYEGAVDLDAITDEKERKAVEGMISNFGQTPCQLLKEPHPVRLSLEEVEKRKGRLDASPLSIFEHLAELKSFFVEGINDNVPLVKAVVPKNQSHSFITQGSPDTMVTLSQNCLMGTHGWLPYDKNISNYFTFIKDPTVTNPKTQRVLGGPFSPGVEVTAGLFVVSHDGKLLFSGGHWDNSLRVTSLVKGKTVGHHIRHMDIVTCLSTDYCGIHLISGSRDNTCMVWQVLQQGGCPVGLCPKPVQVLYGHTDEVLSVSISTELDMAVSGSRDGTVIIHTVRRGQYMRCLRPPCESSLPVSILHLAISYEGCVVVHTCVEGKATLKNGLHLYSVNGKHLCTEGLKEQVTDMCVSGEYLVIGSEQGFLSIRDLYSLSLCATPMAMRVPVRCVSVTKEQSHVLVGLQDGKLIIVGVGKPAEMRSGQITRKLWGSSKRLTQISSGETEYQPACNQN</sequence>
<dbReference type="InterPro" id="IPR023362">
    <property type="entry name" value="PH-BEACH_dom"/>
</dbReference>
<dbReference type="PANTHER" id="PTHR13743">
    <property type="entry name" value="BEIGE/BEACH-RELATED"/>
    <property type="match status" value="1"/>
</dbReference>
<dbReference type="PANTHER" id="PTHR13743:SF115">
    <property type="entry name" value="NEUROBEACHIN-LIKE PROTEIN 1"/>
    <property type="match status" value="1"/>
</dbReference>
<evidence type="ECO:0000313" key="12">
    <source>
        <dbReference type="Proteomes" id="UP000694557"/>
    </source>
</evidence>
<dbReference type="Pfam" id="PF15787">
    <property type="entry name" value="DUF4704"/>
    <property type="match status" value="1"/>
</dbReference>
<dbReference type="FunFam" id="1.10.1540.10:FF:000001">
    <property type="entry name" value="neurobeachin isoform X1"/>
    <property type="match status" value="1"/>
</dbReference>
<dbReference type="Pfam" id="PF14844">
    <property type="entry name" value="PH_BEACH"/>
    <property type="match status" value="1"/>
</dbReference>
<dbReference type="InterPro" id="IPR050865">
    <property type="entry name" value="BEACH_Domain"/>
</dbReference>
<reference evidence="11" key="2">
    <citation type="submission" date="2025-09" db="UniProtKB">
        <authorList>
            <consortium name="Ensembl"/>
        </authorList>
    </citation>
    <scope>IDENTIFICATION</scope>
</reference>
<keyword evidence="3 7" id="KW-0853">WD repeat</keyword>
<evidence type="ECO:0000256" key="6">
    <source>
        <dbReference type="ARBA" id="ARBA00068540"/>
    </source>
</evidence>